<name>A0A6A2XU23_HIBSY</name>
<dbReference type="PANTHER" id="PTHR46816:SF1">
    <property type="entry name" value="TETRATRICOPEPTIDE REPEAT (TPR)-LIKE SUPERFAMILY PROTEIN"/>
    <property type="match status" value="1"/>
</dbReference>
<comment type="caution">
    <text evidence="2">The sequence shown here is derived from an EMBL/GenBank/DDBJ whole genome shotgun (WGS) entry which is preliminary data.</text>
</comment>
<evidence type="ECO:0000313" key="2">
    <source>
        <dbReference type="EMBL" id="KAE8665496.1"/>
    </source>
</evidence>
<feature type="region of interest" description="Disordered" evidence="1">
    <location>
        <begin position="115"/>
        <end position="137"/>
    </location>
</feature>
<dbReference type="Proteomes" id="UP000436088">
    <property type="component" value="Unassembled WGS sequence"/>
</dbReference>
<evidence type="ECO:0000256" key="1">
    <source>
        <dbReference type="SAM" id="MobiDB-lite"/>
    </source>
</evidence>
<proteinExistence type="predicted"/>
<dbReference type="PANTHER" id="PTHR46816">
    <property type="entry name" value="OS01G0273500 PROTEIN"/>
    <property type="match status" value="1"/>
</dbReference>
<keyword evidence="3" id="KW-1185">Reference proteome</keyword>
<organism evidence="2 3">
    <name type="scientific">Hibiscus syriacus</name>
    <name type="common">Rose of Sharon</name>
    <dbReference type="NCBI Taxonomy" id="106335"/>
    <lineage>
        <taxon>Eukaryota</taxon>
        <taxon>Viridiplantae</taxon>
        <taxon>Streptophyta</taxon>
        <taxon>Embryophyta</taxon>
        <taxon>Tracheophyta</taxon>
        <taxon>Spermatophyta</taxon>
        <taxon>Magnoliopsida</taxon>
        <taxon>eudicotyledons</taxon>
        <taxon>Gunneridae</taxon>
        <taxon>Pentapetalae</taxon>
        <taxon>rosids</taxon>
        <taxon>malvids</taxon>
        <taxon>Malvales</taxon>
        <taxon>Malvaceae</taxon>
        <taxon>Malvoideae</taxon>
        <taxon>Hibiscus</taxon>
    </lineage>
</organism>
<feature type="region of interest" description="Disordered" evidence="1">
    <location>
        <begin position="303"/>
        <end position="331"/>
    </location>
</feature>
<dbReference type="AlphaFoldDB" id="A0A6A2XU23"/>
<feature type="compositionally biased region" description="Polar residues" evidence="1">
    <location>
        <begin position="368"/>
        <end position="389"/>
    </location>
</feature>
<feature type="region of interest" description="Disordered" evidence="1">
    <location>
        <begin position="367"/>
        <end position="400"/>
    </location>
</feature>
<protein>
    <submittedName>
        <fullName evidence="2">Uncharacterized protein</fullName>
    </submittedName>
</protein>
<reference evidence="2" key="1">
    <citation type="submission" date="2019-09" db="EMBL/GenBank/DDBJ databases">
        <title>Draft genome information of white flower Hibiscus syriacus.</title>
        <authorList>
            <person name="Kim Y.-M."/>
        </authorList>
    </citation>
    <scope>NUCLEOTIDE SEQUENCE [LARGE SCALE GENOMIC DNA]</scope>
    <source>
        <strain evidence="2">YM2019G1</strain>
    </source>
</reference>
<feature type="compositionally biased region" description="Polar residues" evidence="1">
    <location>
        <begin position="314"/>
        <end position="331"/>
    </location>
</feature>
<sequence length="440" mass="49873">MFAVPEAFQGSRRYAPRLYPESQMYSDELALFPRITRLNACRGSESSFSLLIARRPTHLAVSRLSRLLYLGNEEESHGGLWRNREKQGQWRTPWFSFKPASASLPPHSAVRAFPCPKTASPSNVSPHPKSPPSPRRLHATHSFLRIRNISQLLSHIKLLIRRRTAAIAAFDAGLHSEAIRHFSKIVDGRPSPQGFLAECYMHELGLQGRRTHCRVDLRLQQNSCTRSNLHPSPRHQGLTLRNNPKFARLFTRPRTFETAYNTILRDRKLPGPAWKRHYVCYREIPGKLCALTTKIQQLKQRVASGLVRRKRQNPTRLPTSSNDASSPMSETSTRMMATIIEEEAAEKQRKKAAAALQAAQAAIQAQQTQYPGTKQEPETNSSNVSSCKTRVNPVKTKPKQPVPMRMCSKAYFAGIWPLWELLSQVGFNRPLPVKYEALSC</sequence>
<accession>A0A6A2XU23</accession>
<gene>
    <name evidence="2" type="ORF">F3Y22_tig00112614pilonHSYRG00142</name>
</gene>
<dbReference type="EMBL" id="VEPZ02001618">
    <property type="protein sequence ID" value="KAE8665496.1"/>
    <property type="molecule type" value="Genomic_DNA"/>
</dbReference>
<evidence type="ECO:0000313" key="3">
    <source>
        <dbReference type="Proteomes" id="UP000436088"/>
    </source>
</evidence>